<dbReference type="SUPFAM" id="SSF55961">
    <property type="entry name" value="Bet v1-like"/>
    <property type="match status" value="1"/>
</dbReference>
<dbReference type="KEGG" id="pchi:PC41400_19065"/>
<feature type="domain" description="Activator of Hsp90 ATPase homologue 1/2-like C-terminal" evidence="2">
    <location>
        <begin position="12"/>
        <end position="115"/>
    </location>
</feature>
<organism evidence="4 5">
    <name type="scientific">Paenibacillus chitinolyticus</name>
    <dbReference type="NCBI Taxonomy" id="79263"/>
    <lineage>
        <taxon>Bacteria</taxon>
        <taxon>Bacillati</taxon>
        <taxon>Bacillota</taxon>
        <taxon>Bacilli</taxon>
        <taxon>Bacillales</taxon>
        <taxon>Paenibacillaceae</taxon>
        <taxon>Paenibacillus</taxon>
    </lineage>
</organism>
<evidence type="ECO:0000313" key="3">
    <source>
        <dbReference type="EMBL" id="MCY9596647.1"/>
    </source>
</evidence>
<sequence length="141" mass="16003">MAKEISRIKIGAPAGNVWDALTRPELVKQWQYGSELVTDWQSGGEIRFRNEWEGQVFEQWGTVQEIVPDRLIRYTLFAPRPGLEDKPENYFVMSYLLEDEGGWTTLTIEKTDNRPDAGSGVTEDEEVSPVLSALKNLVEGN</sequence>
<proteinExistence type="inferred from homology"/>
<dbReference type="InterPro" id="IPR023393">
    <property type="entry name" value="START-like_dom_sf"/>
</dbReference>
<evidence type="ECO:0000259" key="2">
    <source>
        <dbReference type="Pfam" id="PF08327"/>
    </source>
</evidence>
<dbReference type="RefSeq" id="WP_042226940.1">
    <property type="nucleotide sequence ID" value="NZ_CP026520.1"/>
</dbReference>
<evidence type="ECO:0000313" key="5">
    <source>
        <dbReference type="Proteomes" id="UP000288943"/>
    </source>
</evidence>
<dbReference type="Gene3D" id="3.30.530.20">
    <property type="match status" value="1"/>
</dbReference>
<dbReference type="EMBL" id="CP026520">
    <property type="protein sequence ID" value="QAV19651.1"/>
    <property type="molecule type" value="Genomic_DNA"/>
</dbReference>
<dbReference type="Pfam" id="PF08327">
    <property type="entry name" value="AHSA1"/>
    <property type="match status" value="1"/>
</dbReference>
<evidence type="ECO:0000256" key="1">
    <source>
        <dbReference type="ARBA" id="ARBA00006817"/>
    </source>
</evidence>
<evidence type="ECO:0000313" key="4">
    <source>
        <dbReference type="EMBL" id="QAV19651.1"/>
    </source>
</evidence>
<reference evidence="4 5" key="1">
    <citation type="submission" date="2018-01" db="EMBL/GenBank/DDBJ databases">
        <title>The whole genome sequencing and assembly of Paenibacillus chitinolyticus KCCM 41400 strain.</title>
        <authorList>
            <person name="Kim J.-Y."/>
            <person name="Park M.-K."/>
            <person name="Lee Y.-J."/>
            <person name="Yi H."/>
            <person name="Bahn Y.-S."/>
            <person name="Kim J.F."/>
            <person name="Lee D.-W."/>
        </authorList>
    </citation>
    <scope>NUCLEOTIDE SEQUENCE [LARGE SCALE GENOMIC DNA]</scope>
    <source>
        <strain evidence="4 5">KCCM 41400</strain>
    </source>
</reference>
<protein>
    <submittedName>
        <fullName evidence="4">ATPase</fullName>
    </submittedName>
    <submittedName>
        <fullName evidence="3">SRPBCC domain-containing protein</fullName>
    </submittedName>
</protein>
<dbReference type="GeneID" id="95376898"/>
<dbReference type="InterPro" id="IPR013538">
    <property type="entry name" value="ASHA1/2-like_C"/>
</dbReference>
<name>A0A410WZN3_9BACL</name>
<keyword evidence="6" id="KW-1185">Reference proteome</keyword>
<dbReference type="Proteomes" id="UP000288943">
    <property type="component" value="Chromosome"/>
</dbReference>
<evidence type="ECO:0000313" key="6">
    <source>
        <dbReference type="Proteomes" id="UP001527202"/>
    </source>
</evidence>
<dbReference type="Proteomes" id="UP001527202">
    <property type="component" value="Unassembled WGS sequence"/>
</dbReference>
<comment type="similarity">
    <text evidence="1">Belongs to the AHA1 family.</text>
</comment>
<dbReference type="EMBL" id="JAMDMJ010000013">
    <property type="protein sequence ID" value="MCY9596647.1"/>
    <property type="molecule type" value="Genomic_DNA"/>
</dbReference>
<dbReference type="AlphaFoldDB" id="A0A410WZN3"/>
<reference evidence="3 6" key="2">
    <citation type="submission" date="2022-05" db="EMBL/GenBank/DDBJ databases">
        <title>Genome Sequencing of Bee-Associated Microbes.</title>
        <authorList>
            <person name="Dunlap C."/>
        </authorList>
    </citation>
    <scope>NUCLEOTIDE SEQUENCE [LARGE SCALE GENOMIC DNA]</scope>
    <source>
        <strain evidence="3 6">NRRL B-23120</strain>
    </source>
</reference>
<accession>A0A410WZN3</accession>
<dbReference type="OrthoDB" id="9800600at2"/>
<gene>
    <name evidence="3" type="ORF">M5X16_12770</name>
    <name evidence="4" type="ORF">PC41400_19065</name>
</gene>